<dbReference type="PANTHER" id="PTHR42685">
    <property type="entry name" value="GERANYLGERANYL DIPHOSPHATE REDUCTASE"/>
    <property type="match status" value="1"/>
</dbReference>
<name>A0A516G9M7_9MICO</name>
<evidence type="ECO:0000313" key="3">
    <source>
        <dbReference type="Proteomes" id="UP000315395"/>
    </source>
</evidence>
<dbReference type="Gene3D" id="3.50.50.60">
    <property type="entry name" value="FAD/NAD(P)-binding domain"/>
    <property type="match status" value="1"/>
</dbReference>
<dbReference type="Proteomes" id="UP000315395">
    <property type="component" value="Chromosome"/>
</dbReference>
<keyword evidence="2" id="KW-0503">Monooxygenase</keyword>
<dbReference type="AlphaFoldDB" id="A0A516G9M7"/>
<dbReference type="RefSeq" id="WP_143782877.1">
    <property type="nucleotide sequence ID" value="NZ_CP041616.1"/>
</dbReference>
<dbReference type="GO" id="GO:0004497">
    <property type="term" value="F:monooxygenase activity"/>
    <property type="evidence" value="ECO:0007669"/>
    <property type="project" value="UniProtKB-KW"/>
</dbReference>
<dbReference type="GO" id="GO:0071949">
    <property type="term" value="F:FAD binding"/>
    <property type="evidence" value="ECO:0007669"/>
    <property type="project" value="InterPro"/>
</dbReference>
<organism evidence="2 3">
    <name type="scientific">Ornithinimicrobium ciconiae</name>
    <dbReference type="NCBI Taxonomy" id="2594265"/>
    <lineage>
        <taxon>Bacteria</taxon>
        <taxon>Bacillati</taxon>
        <taxon>Actinomycetota</taxon>
        <taxon>Actinomycetes</taxon>
        <taxon>Micrococcales</taxon>
        <taxon>Ornithinimicrobiaceae</taxon>
        <taxon>Ornithinimicrobium</taxon>
    </lineage>
</organism>
<gene>
    <name evidence="2" type="ORF">FNH13_07475</name>
</gene>
<dbReference type="EMBL" id="CP041616">
    <property type="protein sequence ID" value="QDO88202.1"/>
    <property type="molecule type" value="Genomic_DNA"/>
</dbReference>
<evidence type="ECO:0000313" key="2">
    <source>
        <dbReference type="EMBL" id="QDO88202.1"/>
    </source>
</evidence>
<protein>
    <submittedName>
        <fullName evidence="2">Monooxygenase</fullName>
    </submittedName>
</protein>
<dbReference type="InterPro" id="IPR036188">
    <property type="entry name" value="FAD/NAD-bd_sf"/>
</dbReference>
<dbReference type="Pfam" id="PF01494">
    <property type="entry name" value="FAD_binding_3"/>
    <property type="match status" value="1"/>
</dbReference>
<sequence>MTPDLVVIGGGPVGLATALLAARAGLVPVVLEPRTTPLDKACGEGLMPGAVGALTALGVDVGGHPFAGIRYVDGQRSVEARFRGGSGRGVRRTELHTALAEAVGRAGIAILPSAMTGLSQDESGVDVEVGGPRGSAPRVVRARFVVAADGLHSPTRRLLDLEVERRGVRRYGLRRHFRIAPWTDLVEVHWSPTSEAYVTPVGEGEVGVALLGTRRGSWQERLADFPALAGRLACVEPASEVMGAGPLRQRVRSRRAGRVLLVGDAGGYVDALTGEGLAVGLAQAREAVAALGKGRPQDYPRAAARVSRRSGALTAGLLAATRTSPGRRVVLGAAHRQPWLFQRAVDLLAHD</sequence>
<keyword evidence="2" id="KW-0560">Oxidoreductase</keyword>
<feature type="domain" description="FAD-binding" evidence="1">
    <location>
        <begin position="5"/>
        <end position="291"/>
    </location>
</feature>
<dbReference type="SUPFAM" id="SSF51905">
    <property type="entry name" value="FAD/NAD(P)-binding domain"/>
    <property type="match status" value="1"/>
</dbReference>
<dbReference type="InterPro" id="IPR050407">
    <property type="entry name" value="Geranylgeranyl_reductase"/>
</dbReference>
<dbReference type="OrthoDB" id="113955at2"/>
<keyword evidence="3" id="KW-1185">Reference proteome</keyword>
<reference evidence="2 3" key="1">
    <citation type="submission" date="2019-07" db="EMBL/GenBank/DDBJ databases">
        <title>complete genome sequencing of Ornithinimicrobium sp. H23M54.</title>
        <authorList>
            <person name="Bae J.-W."/>
            <person name="Lee S.-Y."/>
        </authorList>
    </citation>
    <scope>NUCLEOTIDE SEQUENCE [LARGE SCALE GENOMIC DNA]</scope>
    <source>
        <strain evidence="2 3">H23M54</strain>
    </source>
</reference>
<accession>A0A516G9M7</accession>
<evidence type="ECO:0000259" key="1">
    <source>
        <dbReference type="Pfam" id="PF01494"/>
    </source>
</evidence>
<proteinExistence type="predicted"/>
<dbReference type="PRINTS" id="PR00420">
    <property type="entry name" value="RNGMNOXGNASE"/>
</dbReference>
<dbReference type="KEGG" id="orz:FNH13_07475"/>
<dbReference type="PANTHER" id="PTHR42685:SF19">
    <property type="entry name" value="POSSIBLE OXIDOREDUCTASE"/>
    <property type="match status" value="1"/>
</dbReference>
<dbReference type="InterPro" id="IPR002938">
    <property type="entry name" value="FAD-bd"/>
</dbReference>